<sequence length="353" mass="36721">MTSVQHANANLVTFRPIPLQRGSLTVRALRTKGSQEDKTSKRTNRDRVAEPVDSAVSSPGAYGILAGILGALALPAAFVPHSAADFLFGAAAQPHDLLHEPLFRILSSGLLSASFVSMALRLGARTGDLDSSVNKRLELGLVVFATINTLLQTTSAAQPGSVLTFPGFWATAAVLGLTVTIAWGGFGKASEYGLSLKRAGPLPAVKKFQDDTADLGGSVQSGRIKSIAYTVLTAGFFAAGISYLYAPETTLQAVFNDVKGDECVFLWRAIGAALVSVVSVTSYSLKEGADDGSLGDRPFKILNAGLALTSFVHLLVFVPLLGGDHAGPLLPALLGVWGTSFAVSASGAYRGSD</sequence>
<proteinExistence type="predicted"/>
<evidence type="ECO:0000313" key="4">
    <source>
        <dbReference type="Proteomes" id="UP001314263"/>
    </source>
</evidence>
<feature type="transmembrane region" description="Helical" evidence="2">
    <location>
        <begin position="328"/>
        <end position="349"/>
    </location>
</feature>
<dbReference type="AlphaFoldDB" id="A0AAV1IHC0"/>
<feature type="transmembrane region" description="Helical" evidence="2">
    <location>
        <begin position="167"/>
        <end position="186"/>
    </location>
</feature>
<feature type="transmembrane region" description="Helical" evidence="2">
    <location>
        <begin position="301"/>
        <end position="322"/>
    </location>
</feature>
<feature type="transmembrane region" description="Helical" evidence="2">
    <location>
        <begin position="102"/>
        <end position="124"/>
    </location>
</feature>
<reference evidence="3 4" key="1">
    <citation type="submission" date="2023-10" db="EMBL/GenBank/DDBJ databases">
        <authorList>
            <person name="Maclean D."/>
            <person name="Macfadyen A."/>
        </authorList>
    </citation>
    <scope>NUCLEOTIDE SEQUENCE [LARGE SCALE GENOMIC DNA]</scope>
</reference>
<accession>A0AAV1IHC0</accession>
<dbReference type="Proteomes" id="UP001314263">
    <property type="component" value="Unassembled WGS sequence"/>
</dbReference>
<feature type="transmembrane region" description="Helical" evidence="2">
    <location>
        <begin position="136"/>
        <end position="155"/>
    </location>
</feature>
<keyword evidence="4" id="KW-1185">Reference proteome</keyword>
<keyword evidence="2" id="KW-0472">Membrane</keyword>
<evidence type="ECO:0000313" key="3">
    <source>
        <dbReference type="EMBL" id="CAK0785610.1"/>
    </source>
</evidence>
<organism evidence="3 4">
    <name type="scientific">Coccomyxa viridis</name>
    <dbReference type="NCBI Taxonomy" id="1274662"/>
    <lineage>
        <taxon>Eukaryota</taxon>
        <taxon>Viridiplantae</taxon>
        <taxon>Chlorophyta</taxon>
        <taxon>core chlorophytes</taxon>
        <taxon>Trebouxiophyceae</taxon>
        <taxon>Trebouxiophyceae incertae sedis</taxon>
        <taxon>Coccomyxaceae</taxon>
        <taxon>Coccomyxa</taxon>
    </lineage>
</organism>
<evidence type="ECO:0000256" key="2">
    <source>
        <dbReference type="SAM" id="Phobius"/>
    </source>
</evidence>
<feature type="region of interest" description="Disordered" evidence="1">
    <location>
        <begin position="30"/>
        <end position="52"/>
    </location>
</feature>
<keyword evidence="2" id="KW-1133">Transmembrane helix</keyword>
<feature type="transmembrane region" description="Helical" evidence="2">
    <location>
        <begin position="61"/>
        <end position="82"/>
    </location>
</feature>
<keyword evidence="2" id="KW-0812">Transmembrane</keyword>
<feature type="transmembrane region" description="Helical" evidence="2">
    <location>
        <begin position="227"/>
        <end position="245"/>
    </location>
</feature>
<protein>
    <submittedName>
        <fullName evidence="3">Uncharacterized protein</fullName>
    </submittedName>
</protein>
<gene>
    <name evidence="3" type="ORF">CVIRNUC_008821</name>
</gene>
<feature type="transmembrane region" description="Helical" evidence="2">
    <location>
        <begin position="265"/>
        <end position="285"/>
    </location>
</feature>
<name>A0AAV1IHC0_9CHLO</name>
<comment type="caution">
    <text evidence="3">The sequence shown here is derived from an EMBL/GenBank/DDBJ whole genome shotgun (WGS) entry which is preliminary data.</text>
</comment>
<dbReference type="EMBL" id="CAUYUE010000012">
    <property type="protein sequence ID" value="CAK0785610.1"/>
    <property type="molecule type" value="Genomic_DNA"/>
</dbReference>
<evidence type="ECO:0000256" key="1">
    <source>
        <dbReference type="SAM" id="MobiDB-lite"/>
    </source>
</evidence>
<feature type="compositionally biased region" description="Basic and acidic residues" evidence="1">
    <location>
        <begin position="33"/>
        <end position="50"/>
    </location>
</feature>